<gene>
    <name evidence="9" type="ORF">P170DRAFT_413246</name>
</gene>
<evidence type="ECO:0000256" key="4">
    <source>
        <dbReference type="ARBA" id="ARBA00023136"/>
    </source>
</evidence>
<evidence type="ECO:0000256" key="5">
    <source>
        <dbReference type="ARBA" id="ARBA00038359"/>
    </source>
</evidence>
<dbReference type="RefSeq" id="XP_024702667.1">
    <property type="nucleotide sequence ID" value="XM_024846964.1"/>
</dbReference>
<comment type="similarity">
    <text evidence="5">Belongs to the SAT4 family.</text>
</comment>
<comment type="subcellular location">
    <subcellularLocation>
        <location evidence="1">Membrane</location>
        <topology evidence="1">Multi-pass membrane protein</topology>
    </subcellularLocation>
</comment>
<evidence type="ECO:0000256" key="7">
    <source>
        <dbReference type="SAM" id="Phobius"/>
    </source>
</evidence>
<organism evidence="9 10">
    <name type="scientific">Aspergillus steynii IBT 23096</name>
    <dbReference type="NCBI Taxonomy" id="1392250"/>
    <lineage>
        <taxon>Eukaryota</taxon>
        <taxon>Fungi</taxon>
        <taxon>Dikarya</taxon>
        <taxon>Ascomycota</taxon>
        <taxon>Pezizomycotina</taxon>
        <taxon>Eurotiomycetes</taxon>
        <taxon>Eurotiomycetidae</taxon>
        <taxon>Eurotiales</taxon>
        <taxon>Aspergillaceae</taxon>
        <taxon>Aspergillus</taxon>
        <taxon>Aspergillus subgen. Circumdati</taxon>
    </lineage>
</organism>
<evidence type="ECO:0000256" key="3">
    <source>
        <dbReference type="ARBA" id="ARBA00022989"/>
    </source>
</evidence>
<accession>A0A2I2G3B0</accession>
<feature type="transmembrane region" description="Helical" evidence="7">
    <location>
        <begin position="12"/>
        <end position="31"/>
    </location>
</feature>
<feature type="transmembrane region" description="Helical" evidence="7">
    <location>
        <begin position="83"/>
        <end position="110"/>
    </location>
</feature>
<feature type="transmembrane region" description="Helical" evidence="7">
    <location>
        <begin position="43"/>
        <end position="63"/>
    </location>
</feature>
<dbReference type="InterPro" id="IPR049326">
    <property type="entry name" value="Rhodopsin_dom_fungi"/>
</dbReference>
<evidence type="ECO:0000259" key="8">
    <source>
        <dbReference type="Pfam" id="PF20684"/>
    </source>
</evidence>
<dbReference type="Pfam" id="PF20684">
    <property type="entry name" value="Fung_rhodopsin"/>
    <property type="match status" value="1"/>
</dbReference>
<evidence type="ECO:0000256" key="6">
    <source>
        <dbReference type="SAM" id="MobiDB-lite"/>
    </source>
</evidence>
<name>A0A2I2G3B0_9EURO</name>
<evidence type="ECO:0000256" key="1">
    <source>
        <dbReference type="ARBA" id="ARBA00004141"/>
    </source>
</evidence>
<feature type="transmembrane region" description="Helical" evidence="7">
    <location>
        <begin position="237"/>
        <end position="257"/>
    </location>
</feature>
<keyword evidence="2 7" id="KW-0812">Transmembrane</keyword>
<sequence length="367" mass="40236">MASDSQGPVVAGIAVGFLALTVIVLSLRLFSRIVVLGKMGIDDYLIIFACLFAWAFSAVTVVAVKYGLGAHLKDVDPSLLETYAFVVWLSSMFYLTTLGFIKSSVCLFYTRLGDRYLTRLSLVMLVVVVAQAIALVLTAAFQCNPIPKAWNTALPGKCVEINVFYLANAALNIFTDLLTYTLPARVIFRLQMPMKQKIALAFILCLGLFACVSSIIRITYIPAMLTSPDTTYAISGAMYWSVIEINVGIFASSIPSFKAIASRFLPRLIGEYSRGSSKGHYWSGAKKYGSGFSKVRNQRIELDTLHGKHSDGDNMMGAEIRGPFGSRSSQDRIIIPEGRIYTQTDIETSVEECPPAGTPPSAHEQRF</sequence>
<dbReference type="STRING" id="1392250.A0A2I2G3B0"/>
<protein>
    <recommendedName>
        <fullName evidence="8">Rhodopsin domain-containing protein</fullName>
    </recommendedName>
</protein>
<evidence type="ECO:0000313" key="9">
    <source>
        <dbReference type="EMBL" id="PLB47365.1"/>
    </source>
</evidence>
<dbReference type="GeneID" id="36554663"/>
<keyword evidence="10" id="KW-1185">Reference proteome</keyword>
<dbReference type="Proteomes" id="UP000234275">
    <property type="component" value="Unassembled WGS sequence"/>
</dbReference>
<keyword evidence="4 7" id="KW-0472">Membrane</keyword>
<feature type="transmembrane region" description="Helical" evidence="7">
    <location>
        <begin position="122"/>
        <end position="141"/>
    </location>
</feature>
<dbReference type="PANTHER" id="PTHR33048:SF114">
    <property type="entry name" value="MEMBRANE PROTEIN PTH11-LIKE, PUTATIVE (AFU_ORTHOLOGUE AFUA_7G06620)-RELATED"/>
    <property type="match status" value="1"/>
</dbReference>
<feature type="region of interest" description="Disordered" evidence="6">
    <location>
        <begin position="346"/>
        <end position="367"/>
    </location>
</feature>
<evidence type="ECO:0000256" key="2">
    <source>
        <dbReference type="ARBA" id="ARBA00022692"/>
    </source>
</evidence>
<dbReference type="PANTHER" id="PTHR33048">
    <property type="entry name" value="PTH11-LIKE INTEGRAL MEMBRANE PROTEIN (AFU_ORTHOLOGUE AFUA_5G11245)"/>
    <property type="match status" value="1"/>
</dbReference>
<dbReference type="GO" id="GO:0016020">
    <property type="term" value="C:membrane"/>
    <property type="evidence" value="ECO:0007669"/>
    <property type="project" value="UniProtKB-SubCell"/>
</dbReference>
<proteinExistence type="inferred from homology"/>
<comment type="caution">
    <text evidence="9">The sequence shown here is derived from an EMBL/GenBank/DDBJ whole genome shotgun (WGS) entry which is preliminary data.</text>
</comment>
<feature type="transmembrane region" description="Helical" evidence="7">
    <location>
        <begin position="200"/>
        <end position="225"/>
    </location>
</feature>
<feature type="domain" description="Rhodopsin" evidence="8">
    <location>
        <begin position="27"/>
        <end position="262"/>
    </location>
</feature>
<feature type="transmembrane region" description="Helical" evidence="7">
    <location>
        <begin position="161"/>
        <end position="188"/>
    </location>
</feature>
<reference evidence="9 10" key="1">
    <citation type="submission" date="2016-12" db="EMBL/GenBank/DDBJ databases">
        <title>The genomes of Aspergillus section Nigri reveals drivers in fungal speciation.</title>
        <authorList>
            <consortium name="DOE Joint Genome Institute"/>
            <person name="Vesth T.C."/>
            <person name="Nybo J."/>
            <person name="Theobald S."/>
            <person name="Brandl J."/>
            <person name="Frisvad J.C."/>
            <person name="Nielsen K.F."/>
            <person name="Lyhne E.K."/>
            <person name="Kogle M.E."/>
            <person name="Kuo A."/>
            <person name="Riley R."/>
            <person name="Clum A."/>
            <person name="Nolan M."/>
            <person name="Lipzen A."/>
            <person name="Salamov A."/>
            <person name="Henrissat B."/>
            <person name="Wiebenga A."/>
            <person name="De Vries R.P."/>
            <person name="Grigoriev I.V."/>
            <person name="Mortensen U.H."/>
            <person name="Andersen M.R."/>
            <person name="Baker S.E."/>
        </authorList>
    </citation>
    <scope>NUCLEOTIDE SEQUENCE [LARGE SCALE GENOMIC DNA]</scope>
    <source>
        <strain evidence="9 10">IBT 23096</strain>
    </source>
</reference>
<evidence type="ECO:0000313" key="10">
    <source>
        <dbReference type="Proteomes" id="UP000234275"/>
    </source>
</evidence>
<dbReference type="EMBL" id="MSFO01000006">
    <property type="protein sequence ID" value="PLB47365.1"/>
    <property type="molecule type" value="Genomic_DNA"/>
</dbReference>
<dbReference type="InterPro" id="IPR052337">
    <property type="entry name" value="SAT4-like"/>
</dbReference>
<dbReference type="AlphaFoldDB" id="A0A2I2G3B0"/>
<dbReference type="OrthoDB" id="444631at2759"/>
<dbReference type="VEuPathDB" id="FungiDB:P170DRAFT_413246"/>
<keyword evidence="3 7" id="KW-1133">Transmembrane helix</keyword>